<feature type="domain" description="Amidase" evidence="1">
    <location>
        <begin position="316"/>
        <end position="434"/>
    </location>
</feature>
<feature type="domain" description="Amidase" evidence="1">
    <location>
        <begin position="32"/>
        <end position="249"/>
    </location>
</feature>
<evidence type="ECO:0000313" key="2">
    <source>
        <dbReference type="EMBL" id="PRZ40545.1"/>
    </source>
</evidence>
<dbReference type="InterPro" id="IPR000120">
    <property type="entry name" value="Amidase"/>
</dbReference>
<name>A0A2T0ZW02_9ACTN</name>
<dbReference type="GO" id="GO:0016740">
    <property type="term" value="F:transferase activity"/>
    <property type="evidence" value="ECO:0007669"/>
    <property type="project" value="UniProtKB-KW"/>
</dbReference>
<dbReference type="Pfam" id="PF01425">
    <property type="entry name" value="Amidase"/>
    <property type="match status" value="2"/>
</dbReference>
<dbReference type="PANTHER" id="PTHR11895:SF176">
    <property type="entry name" value="AMIDASE AMID-RELATED"/>
    <property type="match status" value="1"/>
</dbReference>
<dbReference type="OrthoDB" id="182039at2"/>
<dbReference type="Gene3D" id="3.90.1300.10">
    <property type="entry name" value="Amidase signature (AS) domain"/>
    <property type="match status" value="1"/>
</dbReference>
<dbReference type="PANTHER" id="PTHR11895">
    <property type="entry name" value="TRANSAMIDASE"/>
    <property type="match status" value="1"/>
</dbReference>
<reference evidence="2 3" key="1">
    <citation type="submission" date="2018-03" db="EMBL/GenBank/DDBJ databases">
        <title>Genomic Encyclopedia of Archaeal and Bacterial Type Strains, Phase II (KMG-II): from individual species to whole genera.</title>
        <authorList>
            <person name="Goeker M."/>
        </authorList>
    </citation>
    <scope>NUCLEOTIDE SEQUENCE [LARGE SCALE GENOMIC DNA]</scope>
    <source>
        <strain evidence="2 3">DSM 100065</strain>
    </source>
</reference>
<comment type="caution">
    <text evidence="2">The sequence shown here is derived from an EMBL/GenBank/DDBJ whole genome shotgun (WGS) entry which is preliminary data.</text>
</comment>
<sequence>MPVPADLQGFFFGRSARATVEDLMSGRVTAVEVVTKTLAAIDRANPQLNAFSYVDHEGALRRAAELDALQASGTTGGPLHGIPVGIKEIIDVKGLPAERGSGLYAGRIADHDAPIVTRLREAGAIIIGMTVTHEFAHGGTADISVHGPVHNPHNLMRISGGSSGGSGAAVAAGLVALALGTDTGGSIRLPAAFCGHVGFKPQYGVLPVDDIFPLASSLDTVGPMTGSVEDAELLYSVMDPSYAATTGQPSISLLEPTGDFACDRRILAMVQQRVAEVYGDDPPRREIPDIEDNKAAMLSIFHYEAHRVHAEHLKTDADKYQTETSERLIAAASITDADYQSALATKARLTADWLGTVEPGEILVTPGTVFVAPEIGERTSMVDGQQLATLEAIPRFTRTWNLIGVPTIVVPIGELDGLPVGAQLVGQAGREHELFAAAARIAIN</sequence>
<gene>
    <name evidence="2" type="ORF">CLV47_11678</name>
</gene>
<dbReference type="InterPro" id="IPR023631">
    <property type="entry name" value="Amidase_dom"/>
</dbReference>
<evidence type="ECO:0000259" key="1">
    <source>
        <dbReference type="Pfam" id="PF01425"/>
    </source>
</evidence>
<dbReference type="RefSeq" id="WP_106350176.1">
    <property type="nucleotide sequence ID" value="NZ_PVUE01000016.1"/>
</dbReference>
<dbReference type="EMBL" id="PVUE01000016">
    <property type="protein sequence ID" value="PRZ40545.1"/>
    <property type="molecule type" value="Genomic_DNA"/>
</dbReference>
<dbReference type="InterPro" id="IPR020556">
    <property type="entry name" value="Amidase_CS"/>
</dbReference>
<accession>A0A2T0ZW02</accession>
<dbReference type="AlphaFoldDB" id="A0A2T0ZW02"/>
<keyword evidence="2" id="KW-0808">Transferase</keyword>
<organism evidence="2 3">
    <name type="scientific">Antricoccus suffuscus</name>
    <dbReference type="NCBI Taxonomy" id="1629062"/>
    <lineage>
        <taxon>Bacteria</taxon>
        <taxon>Bacillati</taxon>
        <taxon>Actinomycetota</taxon>
        <taxon>Actinomycetes</taxon>
        <taxon>Geodermatophilales</taxon>
        <taxon>Antricoccaceae</taxon>
        <taxon>Antricoccus</taxon>
    </lineage>
</organism>
<proteinExistence type="predicted"/>
<dbReference type="InterPro" id="IPR036928">
    <property type="entry name" value="AS_sf"/>
</dbReference>
<protein>
    <submittedName>
        <fullName evidence="2">Aspartyl-tRNA(Asn)/glutamyl-tRNA(Gln) amidotransferase subunit A</fullName>
    </submittedName>
</protein>
<evidence type="ECO:0000313" key="3">
    <source>
        <dbReference type="Proteomes" id="UP000237752"/>
    </source>
</evidence>
<dbReference type="Proteomes" id="UP000237752">
    <property type="component" value="Unassembled WGS sequence"/>
</dbReference>
<keyword evidence="3" id="KW-1185">Reference proteome</keyword>
<dbReference type="SUPFAM" id="SSF75304">
    <property type="entry name" value="Amidase signature (AS) enzymes"/>
    <property type="match status" value="1"/>
</dbReference>
<dbReference type="PROSITE" id="PS00571">
    <property type="entry name" value="AMIDASES"/>
    <property type="match status" value="1"/>
</dbReference>